<protein>
    <submittedName>
        <fullName evidence="1">Uncharacterized protein</fullName>
    </submittedName>
</protein>
<dbReference type="EMBL" id="BTRK01000006">
    <property type="protein sequence ID" value="GMR58102.1"/>
    <property type="molecule type" value="Genomic_DNA"/>
</dbReference>
<name>A0AAN5D9E0_9BILA</name>
<proteinExistence type="predicted"/>
<feature type="non-terminal residue" evidence="1">
    <location>
        <position position="1"/>
    </location>
</feature>
<organism evidence="1 2">
    <name type="scientific">Pristionchus mayeri</name>
    <dbReference type="NCBI Taxonomy" id="1317129"/>
    <lineage>
        <taxon>Eukaryota</taxon>
        <taxon>Metazoa</taxon>
        <taxon>Ecdysozoa</taxon>
        <taxon>Nematoda</taxon>
        <taxon>Chromadorea</taxon>
        <taxon>Rhabditida</taxon>
        <taxon>Rhabditina</taxon>
        <taxon>Diplogasteromorpha</taxon>
        <taxon>Diplogasteroidea</taxon>
        <taxon>Neodiplogasteridae</taxon>
        <taxon>Pristionchus</taxon>
    </lineage>
</organism>
<evidence type="ECO:0000313" key="2">
    <source>
        <dbReference type="Proteomes" id="UP001328107"/>
    </source>
</evidence>
<dbReference type="AlphaFoldDB" id="A0AAN5D9E0"/>
<keyword evidence="2" id="KW-1185">Reference proteome</keyword>
<accession>A0AAN5D9E0</accession>
<comment type="caution">
    <text evidence="1">The sequence shown here is derived from an EMBL/GenBank/DDBJ whole genome shotgun (WGS) entry which is preliminary data.</text>
</comment>
<dbReference type="Proteomes" id="UP001328107">
    <property type="component" value="Unassembled WGS sequence"/>
</dbReference>
<evidence type="ECO:0000313" key="1">
    <source>
        <dbReference type="EMBL" id="GMR58102.1"/>
    </source>
</evidence>
<reference evidence="2" key="1">
    <citation type="submission" date="2022-10" db="EMBL/GenBank/DDBJ databases">
        <title>Genome assembly of Pristionchus species.</title>
        <authorList>
            <person name="Yoshida K."/>
            <person name="Sommer R.J."/>
        </authorList>
    </citation>
    <scope>NUCLEOTIDE SEQUENCE [LARGE SCALE GENOMIC DNA]</scope>
    <source>
        <strain evidence="2">RS5460</strain>
    </source>
</reference>
<sequence length="147" mass="16540">LHRCLYDSLHLLDEGVITNVIQGASSAQSPFYVGPNAVKDSYGIKIVTPSGWGKLRPLFDSKMGSEKSVHFETSVVLLCLQDEFGSDEKRLSHIVFALCVYVKLLRSRVFTHDTIRLLKELSSLIQTEYETEGLQSAFTYKMHVSIN</sequence>
<gene>
    <name evidence="1" type="ORF">PMAYCL1PPCAC_28297</name>
</gene>
<feature type="non-terminal residue" evidence="1">
    <location>
        <position position="147"/>
    </location>
</feature>